<dbReference type="PANTHER" id="PTHR36447">
    <property type="entry name" value="BETA-GALACTOSIDASE GANA"/>
    <property type="match status" value="1"/>
</dbReference>
<sequence length="777" mass="85639">MGHANYHLPFCVLNMHWSPVLTKALVVATASLAESALASSPPLNQAQRVIRASNASLAPSESRWPSGLSIGVDYYPSQWPESMWEPDIAAMRDLNVSYVRINEFDWAVLEPTEGAYNFNLLDKTLDLFAQYGIKAVIGTPTASPPAWLFDKYDIAFVDVTNSTYVFGSRRYYSFSSFDYRTQSQKITRTLAERYGTNPTVIGWQLDNEFGCHSTVRSYDHNAITRFRTWLQTKYGTVEAMNEAQGRVFWSNQYQSFDEVLPPYHEVYTTNNLATLDWYTFSSDMVTEFAAEQAVILRELAPTQAITTNMQVGFVDFDHYKFARDVGIDIAFFDEYPLAGLGSYTDAYTDADLAAQLRQGLPDLQALQHALYRGVAGAAYGETAGPFGVMEMEPGMLNWQTYRVSPLEGMTRLWTLETYAASGDTVSYFRWRQVPYAQEQTLSGLHISDGSQDEGFFEAQEVAFQDLPILREELGTSNGSGAVASEPQRDIALIFDYASVWVWSIEPYSGSWDVTSATYTDAVMVYYNLVYAFYSSLRRLGLSVDIIGPDQDLTGYKMVVVPSTPIIPDALNTALSSYTDGPVVFGPRSAALTANFSYAPGIQPSAGALRDQLPMRVTRIETPPAYANSGIAYAGSNYSIQYWEEWVDCKRGNASSNATVTSTSKHRLGKPAACASTVADEGKAWHYLGFNPPVDFLVSYLGDVAAAAGISDLTGKAASKENDLGDALRLLRRGNLLWAFNYGNEAVSAPDVPQSAELVIGAAGDIPAAGVVVWKISN</sequence>
<comment type="similarity">
    <text evidence="2">Belongs to the glycosyl hydrolase 42 family.</text>
</comment>
<keyword evidence="8" id="KW-0732">Signal</keyword>
<evidence type="ECO:0000256" key="4">
    <source>
        <dbReference type="ARBA" id="ARBA00022723"/>
    </source>
</evidence>
<dbReference type="Gene3D" id="3.40.50.880">
    <property type="match status" value="1"/>
</dbReference>
<dbReference type="EMBL" id="JAPEVB010000004">
    <property type="protein sequence ID" value="KAJ4390136.1"/>
    <property type="molecule type" value="Genomic_DNA"/>
</dbReference>
<dbReference type="AlphaFoldDB" id="A0A9W8YRX6"/>
<comment type="catalytic activity">
    <reaction evidence="1">
        <text>Hydrolysis of terminal non-reducing beta-D-galactose residues in beta-D-galactosides.</text>
        <dbReference type="EC" id="3.2.1.23"/>
    </reaction>
</comment>
<dbReference type="Pfam" id="PF08532">
    <property type="entry name" value="Glyco_hydro_42M"/>
    <property type="match status" value="1"/>
</dbReference>
<dbReference type="OrthoDB" id="1657402at2759"/>
<dbReference type="Pfam" id="PF02449">
    <property type="entry name" value="Glyco_hydro_42"/>
    <property type="match status" value="1"/>
</dbReference>
<dbReference type="PANTHER" id="PTHR36447:SF2">
    <property type="entry name" value="BETA-GALACTOSIDASE YESZ"/>
    <property type="match status" value="1"/>
</dbReference>
<dbReference type="InterPro" id="IPR013529">
    <property type="entry name" value="Glyco_hydro_42_N"/>
</dbReference>
<dbReference type="InterPro" id="IPR017853">
    <property type="entry name" value="GH"/>
</dbReference>
<feature type="domain" description="Glycoside hydrolase family 42 N-terminal" evidence="9">
    <location>
        <begin position="73"/>
        <end position="462"/>
    </location>
</feature>
<evidence type="ECO:0000256" key="3">
    <source>
        <dbReference type="ARBA" id="ARBA00012756"/>
    </source>
</evidence>
<dbReference type="GO" id="GO:0009341">
    <property type="term" value="C:beta-galactosidase complex"/>
    <property type="evidence" value="ECO:0007669"/>
    <property type="project" value="InterPro"/>
</dbReference>
<keyword evidence="12" id="KW-1185">Reference proteome</keyword>
<dbReference type="InterPro" id="IPR029062">
    <property type="entry name" value="Class_I_gatase-like"/>
</dbReference>
<dbReference type="InterPro" id="IPR003476">
    <property type="entry name" value="Glyco_hydro_42"/>
</dbReference>
<dbReference type="Proteomes" id="UP001140453">
    <property type="component" value="Unassembled WGS sequence"/>
</dbReference>
<dbReference type="GO" id="GO:0046872">
    <property type="term" value="F:metal ion binding"/>
    <property type="evidence" value="ECO:0007669"/>
    <property type="project" value="UniProtKB-KW"/>
</dbReference>
<keyword evidence="5" id="KW-0378">Hydrolase</keyword>
<evidence type="ECO:0000259" key="9">
    <source>
        <dbReference type="Pfam" id="PF02449"/>
    </source>
</evidence>
<keyword evidence="7" id="KW-0326">Glycosidase</keyword>
<dbReference type="GO" id="GO:0004565">
    <property type="term" value="F:beta-galactosidase activity"/>
    <property type="evidence" value="ECO:0007669"/>
    <property type="project" value="UniProtKB-EC"/>
</dbReference>
<dbReference type="SUPFAM" id="SSF52317">
    <property type="entry name" value="Class I glutamine amidotransferase-like"/>
    <property type="match status" value="1"/>
</dbReference>
<evidence type="ECO:0000259" key="10">
    <source>
        <dbReference type="Pfam" id="PF08532"/>
    </source>
</evidence>
<feature type="signal peptide" evidence="8">
    <location>
        <begin position="1"/>
        <end position="22"/>
    </location>
</feature>
<dbReference type="InterPro" id="IPR013738">
    <property type="entry name" value="Beta_galactosidase_Trimer"/>
</dbReference>
<protein>
    <recommendedName>
        <fullName evidence="3">beta-galactosidase</fullName>
        <ecNumber evidence="3">3.2.1.23</ecNumber>
    </recommendedName>
</protein>
<accession>A0A9W8YRX6</accession>
<dbReference type="Gene3D" id="2.60.40.1180">
    <property type="entry name" value="Golgi alpha-mannosidase II"/>
    <property type="match status" value="1"/>
</dbReference>
<feature type="domain" description="Beta-galactosidase trimerisation" evidence="10">
    <location>
        <begin position="489"/>
        <end position="709"/>
    </location>
</feature>
<dbReference type="SUPFAM" id="SSF51011">
    <property type="entry name" value="Glycosyl hydrolase domain"/>
    <property type="match status" value="1"/>
</dbReference>
<gene>
    <name evidence="11" type="ORF">N0V93_007610</name>
</gene>
<evidence type="ECO:0000256" key="8">
    <source>
        <dbReference type="SAM" id="SignalP"/>
    </source>
</evidence>
<comment type="caution">
    <text evidence="11">The sequence shown here is derived from an EMBL/GenBank/DDBJ whole genome shotgun (WGS) entry which is preliminary data.</text>
</comment>
<evidence type="ECO:0000313" key="12">
    <source>
        <dbReference type="Proteomes" id="UP001140453"/>
    </source>
</evidence>
<evidence type="ECO:0000256" key="6">
    <source>
        <dbReference type="ARBA" id="ARBA00022833"/>
    </source>
</evidence>
<evidence type="ECO:0000256" key="1">
    <source>
        <dbReference type="ARBA" id="ARBA00001412"/>
    </source>
</evidence>
<keyword evidence="6" id="KW-0862">Zinc</keyword>
<organism evidence="11 12">
    <name type="scientific">Gnomoniopsis smithogilvyi</name>
    <dbReference type="NCBI Taxonomy" id="1191159"/>
    <lineage>
        <taxon>Eukaryota</taxon>
        <taxon>Fungi</taxon>
        <taxon>Dikarya</taxon>
        <taxon>Ascomycota</taxon>
        <taxon>Pezizomycotina</taxon>
        <taxon>Sordariomycetes</taxon>
        <taxon>Sordariomycetidae</taxon>
        <taxon>Diaporthales</taxon>
        <taxon>Gnomoniaceae</taxon>
        <taxon>Gnomoniopsis</taxon>
    </lineage>
</organism>
<name>A0A9W8YRX6_9PEZI</name>
<proteinExistence type="inferred from homology"/>
<dbReference type="Gene3D" id="3.20.20.80">
    <property type="entry name" value="Glycosidases"/>
    <property type="match status" value="1"/>
</dbReference>
<feature type="chain" id="PRO_5040847185" description="beta-galactosidase" evidence="8">
    <location>
        <begin position="23"/>
        <end position="777"/>
    </location>
</feature>
<dbReference type="CDD" id="cd03143">
    <property type="entry name" value="A4_beta-galactosidase_middle_domain"/>
    <property type="match status" value="1"/>
</dbReference>
<evidence type="ECO:0000256" key="5">
    <source>
        <dbReference type="ARBA" id="ARBA00022801"/>
    </source>
</evidence>
<evidence type="ECO:0000256" key="7">
    <source>
        <dbReference type="ARBA" id="ARBA00023295"/>
    </source>
</evidence>
<dbReference type="SUPFAM" id="SSF51445">
    <property type="entry name" value="(Trans)glycosidases"/>
    <property type="match status" value="1"/>
</dbReference>
<reference evidence="11" key="1">
    <citation type="submission" date="2022-10" db="EMBL/GenBank/DDBJ databases">
        <title>Tapping the CABI collections for fungal endophytes: first genome assemblies for Collariella, Neodidymelliopsis, Ascochyta clinopodiicola, Didymella pomorum, Didymosphaeria variabile, Neocosmospora piperis and Neocucurbitaria cava.</title>
        <authorList>
            <person name="Hill R."/>
        </authorList>
    </citation>
    <scope>NUCLEOTIDE SEQUENCE</scope>
    <source>
        <strain evidence="11">IMI 355082</strain>
    </source>
</reference>
<evidence type="ECO:0000313" key="11">
    <source>
        <dbReference type="EMBL" id="KAJ4390136.1"/>
    </source>
</evidence>
<dbReference type="InterPro" id="IPR013780">
    <property type="entry name" value="Glyco_hydro_b"/>
</dbReference>
<dbReference type="GO" id="GO:0005975">
    <property type="term" value="P:carbohydrate metabolic process"/>
    <property type="evidence" value="ECO:0007669"/>
    <property type="project" value="InterPro"/>
</dbReference>
<keyword evidence="4" id="KW-0479">Metal-binding</keyword>
<evidence type="ECO:0000256" key="2">
    <source>
        <dbReference type="ARBA" id="ARBA00005940"/>
    </source>
</evidence>
<dbReference type="EC" id="3.2.1.23" evidence="3"/>